<name>A0AAV1KGV7_9NEOP</name>
<protein>
    <submittedName>
        <fullName evidence="2">Uncharacterized protein</fullName>
    </submittedName>
</protein>
<dbReference type="Proteomes" id="UP001314205">
    <property type="component" value="Unassembled WGS sequence"/>
</dbReference>
<keyword evidence="1" id="KW-0175">Coiled coil</keyword>
<evidence type="ECO:0000313" key="2">
    <source>
        <dbReference type="EMBL" id="CAK1581094.1"/>
    </source>
</evidence>
<feature type="coiled-coil region" evidence="1">
    <location>
        <begin position="75"/>
        <end position="102"/>
    </location>
</feature>
<proteinExistence type="predicted"/>
<comment type="caution">
    <text evidence="2">The sequence shown here is derived from an EMBL/GenBank/DDBJ whole genome shotgun (WGS) entry which is preliminary data.</text>
</comment>
<evidence type="ECO:0000313" key="3">
    <source>
        <dbReference type="Proteomes" id="UP001314205"/>
    </source>
</evidence>
<dbReference type="EMBL" id="CAVLGL010000024">
    <property type="protein sequence ID" value="CAK1581094.1"/>
    <property type="molecule type" value="Genomic_DNA"/>
</dbReference>
<sequence>MDKTRFLIPLDEDNPSLKEWKEVSKKRKGRLGNWIELLNNDGYVRKRRKPRVIRLRRYNRAQNTDNFYREQLMLYTNWRDENTELVNDIINLEQKFIELSDEIRSESLQFNRLVGPDEFEALLDAIRNVDKDKEDEDSAVKEKARPLDDYELETQEGDPDHYLQLHGNKSDLVGGAIAQPAVLCEDDILSLVIIFNYDQRHFILHVGHIFTQELLPPFTVLFNRVPGINPDDARSLLVQSREKLLLESVVKLYTVRLDFQYPSVAKQCPNY</sequence>
<gene>
    <name evidence="2" type="ORF">PARMNEM_LOCUS2805</name>
</gene>
<organism evidence="2 3">
    <name type="scientific">Parnassius mnemosyne</name>
    <name type="common">clouded apollo</name>
    <dbReference type="NCBI Taxonomy" id="213953"/>
    <lineage>
        <taxon>Eukaryota</taxon>
        <taxon>Metazoa</taxon>
        <taxon>Ecdysozoa</taxon>
        <taxon>Arthropoda</taxon>
        <taxon>Hexapoda</taxon>
        <taxon>Insecta</taxon>
        <taxon>Pterygota</taxon>
        <taxon>Neoptera</taxon>
        <taxon>Endopterygota</taxon>
        <taxon>Lepidoptera</taxon>
        <taxon>Glossata</taxon>
        <taxon>Ditrysia</taxon>
        <taxon>Papilionoidea</taxon>
        <taxon>Papilionidae</taxon>
        <taxon>Parnassiinae</taxon>
        <taxon>Parnassini</taxon>
        <taxon>Parnassius</taxon>
        <taxon>Driopa</taxon>
    </lineage>
</organism>
<evidence type="ECO:0000256" key="1">
    <source>
        <dbReference type="SAM" id="Coils"/>
    </source>
</evidence>
<keyword evidence="3" id="KW-1185">Reference proteome</keyword>
<reference evidence="2 3" key="1">
    <citation type="submission" date="2023-11" db="EMBL/GenBank/DDBJ databases">
        <authorList>
            <person name="Hedman E."/>
            <person name="Englund M."/>
            <person name="Stromberg M."/>
            <person name="Nyberg Akerstrom W."/>
            <person name="Nylinder S."/>
            <person name="Jareborg N."/>
            <person name="Kallberg Y."/>
            <person name="Kronander E."/>
        </authorList>
    </citation>
    <scope>NUCLEOTIDE SEQUENCE [LARGE SCALE GENOMIC DNA]</scope>
</reference>
<dbReference type="AlphaFoldDB" id="A0AAV1KGV7"/>
<accession>A0AAV1KGV7</accession>